<reference evidence="1 2" key="1">
    <citation type="submission" date="2015-01" db="EMBL/GenBank/DDBJ databases">
        <title>Evolution of Trichinella species and genotypes.</title>
        <authorList>
            <person name="Korhonen P.K."/>
            <person name="Edoardo P."/>
            <person name="Giuseppe L.R."/>
            <person name="Gasser R.B."/>
        </authorList>
    </citation>
    <scope>NUCLEOTIDE SEQUENCE [LARGE SCALE GENOMIC DNA]</scope>
    <source>
        <strain evidence="1">ISS3</strain>
    </source>
</reference>
<dbReference type="EMBL" id="JYDH01000178">
    <property type="protein sequence ID" value="KRY29201.1"/>
    <property type="molecule type" value="Genomic_DNA"/>
</dbReference>
<dbReference type="Proteomes" id="UP000054776">
    <property type="component" value="Unassembled WGS sequence"/>
</dbReference>
<protein>
    <submittedName>
        <fullName evidence="1">Uncharacterized protein</fullName>
    </submittedName>
</protein>
<dbReference type="InParanoid" id="A0A0V1AWR4"/>
<organism evidence="1 2">
    <name type="scientific">Trichinella spiralis</name>
    <name type="common">Trichina worm</name>
    <dbReference type="NCBI Taxonomy" id="6334"/>
    <lineage>
        <taxon>Eukaryota</taxon>
        <taxon>Metazoa</taxon>
        <taxon>Ecdysozoa</taxon>
        <taxon>Nematoda</taxon>
        <taxon>Enoplea</taxon>
        <taxon>Dorylaimia</taxon>
        <taxon>Trichinellida</taxon>
        <taxon>Trichinellidae</taxon>
        <taxon>Trichinella</taxon>
    </lineage>
</organism>
<evidence type="ECO:0000313" key="2">
    <source>
        <dbReference type="Proteomes" id="UP000054776"/>
    </source>
</evidence>
<evidence type="ECO:0000313" key="1">
    <source>
        <dbReference type="EMBL" id="KRY29201.1"/>
    </source>
</evidence>
<gene>
    <name evidence="1" type="ORF">T01_932</name>
</gene>
<keyword evidence="2" id="KW-1185">Reference proteome</keyword>
<accession>A0A0V1AWR4</accession>
<comment type="caution">
    <text evidence="1">The sequence shown here is derived from an EMBL/GenBank/DDBJ whole genome shotgun (WGS) entry which is preliminary data.</text>
</comment>
<name>A0A0V1AWR4_TRISP</name>
<sequence>MRVKEENGEISSLFSENQLVRNRYYVTSTHLEEVINCIPKLASWWRVDFPNVSERTTTKLSQQLQDMRSSAHYLVLLL</sequence>
<proteinExistence type="predicted"/>
<dbReference type="AlphaFoldDB" id="A0A0V1AWR4"/>